<organism evidence="4">
    <name type="scientific">Tetrahymena thermophila</name>
    <dbReference type="NCBI Taxonomy" id="5911"/>
    <lineage>
        <taxon>Eukaryota</taxon>
        <taxon>Sar</taxon>
        <taxon>Alveolata</taxon>
        <taxon>Ciliophora</taxon>
        <taxon>Intramacronucleata</taxon>
        <taxon>Oligohymenophorea</taxon>
        <taxon>Hymenostomatida</taxon>
        <taxon>Tetrahymenina</taxon>
        <taxon>Tetrahymenidae</taxon>
        <taxon>Tetrahymena</taxon>
    </lineage>
</organism>
<dbReference type="EMBL" id="AY072767">
    <property type="protein sequence ID" value="AAL67902.1"/>
    <property type="molecule type" value="Genomic_DNA"/>
</dbReference>
<feature type="chain" id="PRO_5004316585" evidence="3">
    <location>
        <begin position="21"/>
        <end position="263"/>
    </location>
</feature>
<evidence type="ECO:0000256" key="1">
    <source>
        <dbReference type="ARBA" id="ARBA00005375"/>
    </source>
</evidence>
<reference evidence="4" key="1">
    <citation type="submission" date="2002-01" db="EMBL/GenBank/DDBJ databases">
        <title>Three Novel Genes in Tetrahymena that are Homologous to Human Genes but not Yeast.</title>
        <authorList>
            <person name="Howard J.P."/>
            <person name="Hamilton E.P."/>
            <person name="Orias E."/>
        </authorList>
    </citation>
    <scope>NUCLEOTIDE SEQUENCE</scope>
    <source>
        <strain evidence="4">Inbred B</strain>
    </source>
</reference>
<name>Q8WQI0_TETTH</name>
<dbReference type="AlphaFoldDB" id="Q8WQI0"/>
<evidence type="ECO:0000256" key="3">
    <source>
        <dbReference type="SAM" id="SignalP"/>
    </source>
</evidence>
<gene>
    <name evidence="4" type="primary">LAP</name>
</gene>
<dbReference type="Gene3D" id="3.40.50.1240">
    <property type="entry name" value="Phosphoglycerate mutase-like"/>
    <property type="match status" value="1"/>
</dbReference>
<evidence type="ECO:0000256" key="2">
    <source>
        <dbReference type="ARBA" id="ARBA00022801"/>
    </source>
</evidence>
<feature type="signal peptide" evidence="3">
    <location>
        <begin position="1"/>
        <end position="20"/>
    </location>
</feature>
<comment type="similarity">
    <text evidence="1">Belongs to the histidine acid phosphatase family.</text>
</comment>
<proteinExistence type="inferred from homology"/>
<dbReference type="InterPro" id="IPR050645">
    <property type="entry name" value="Histidine_acid_phosphatase"/>
</dbReference>
<accession>Q8WQI0</accession>
<sequence length="263" mass="30248">MSNLLKTIVILLAITTAVYCTVDEYDRMKKSTLKLVVQIYRHGARYPIYDKTYDAAEQKKMNGELTPVGIRQQFELGRKLRAEYITSSRAFLSTSYNPQELYVRSTDVTRYLFIYQILINLQNSFYLKQFLKRTLMSAESQLAGLYPYGTGPKIPTQVQGYSADQKKQILDAPYKFFDQSISQDMTDDANAIPNGYQPIPIHTISQNQDKLLLGMSYGCPNSQKWTAQNKQSDEGKELTKSQGHYLQVCQNYDKRQTQKACLF</sequence>
<evidence type="ECO:0000313" key="4">
    <source>
        <dbReference type="EMBL" id="AAL67902.1"/>
    </source>
</evidence>
<dbReference type="PROSITE" id="PS00616">
    <property type="entry name" value="HIS_ACID_PHOSPHAT_1"/>
    <property type="match status" value="1"/>
</dbReference>
<keyword evidence="2" id="KW-0378">Hydrolase</keyword>
<dbReference type="InterPro" id="IPR000560">
    <property type="entry name" value="His_Pase_clade-2"/>
</dbReference>
<protein>
    <submittedName>
        <fullName evidence="4">Lysosomal acid phosphatase</fullName>
    </submittedName>
</protein>
<dbReference type="InterPro" id="IPR033379">
    <property type="entry name" value="Acid_Pase_AS"/>
</dbReference>
<dbReference type="CDD" id="cd07061">
    <property type="entry name" value="HP_HAP_like"/>
    <property type="match status" value="1"/>
</dbReference>
<dbReference type="GO" id="GO:0016791">
    <property type="term" value="F:phosphatase activity"/>
    <property type="evidence" value="ECO:0007669"/>
    <property type="project" value="TreeGrafter"/>
</dbReference>
<dbReference type="Pfam" id="PF00328">
    <property type="entry name" value="His_Phos_2"/>
    <property type="match status" value="1"/>
</dbReference>
<dbReference type="SUPFAM" id="SSF53254">
    <property type="entry name" value="Phosphoglycerate mutase-like"/>
    <property type="match status" value="1"/>
</dbReference>
<dbReference type="PANTHER" id="PTHR11567">
    <property type="entry name" value="ACID PHOSPHATASE-RELATED"/>
    <property type="match status" value="1"/>
</dbReference>
<dbReference type="PANTHER" id="PTHR11567:SF110">
    <property type="entry name" value="2-PHOSPHOXYLOSE PHOSPHATASE 1"/>
    <property type="match status" value="1"/>
</dbReference>
<dbReference type="InterPro" id="IPR029033">
    <property type="entry name" value="His_PPase_superfam"/>
</dbReference>
<keyword evidence="3" id="KW-0732">Signal</keyword>